<dbReference type="InterPro" id="IPR038414">
    <property type="entry name" value="CcoP_N_sf"/>
</dbReference>
<dbReference type="InterPro" id="IPR032858">
    <property type="entry name" value="CcoP_N"/>
</dbReference>
<organism evidence="9 10">
    <name type="scientific">Salegentibacter agarivorans</name>
    <dbReference type="NCBI Taxonomy" id="345907"/>
    <lineage>
        <taxon>Bacteria</taxon>
        <taxon>Pseudomonadati</taxon>
        <taxon>Bacteroidota</taxon>
        <taxon>Flavobacteriia</taxon>
        <taxon>Flavobacteriales</taxon>
        <taxon>Flavobacteriaceae</taxon>
        <taxon>Salegentibacter</taxon>
    </lineage>
</organism>
<dbReference type="AlphaFoldDB" id="A0A1I2K828"/>
<gene>
    <name evidence="9" type="ORF">SAMN04488033_102130</name>
</gene>
<reference evidence="10" key="1">
    <citation type="submission" date="2016-10" db="EMBL/GenBank/DDBJ databases">
        <authorList>
            <person name="Varghese N."/>
            <person name="Submissions S."/>
        </authorList>
    </citation>
    <scope>NUCLEOTIDE SEQUENCE [LARGE SCALE GENOMIC DNA]</scope>
    <source>
        <strain evidence="10">DSM 23515</strain>
    </source>
</reference>
<protein>
    <submittedName>
        <fullName evidence="9">Cytochrome c oxidase cbb3-type subunit 3</fullName>
    </submittedName>
</protein>
<feature type="transmembrane region" description="Helical" evidence="7">
    <location>
        <begin position="38"/>
        <end position="59"/>
    </location>
</feature>
<evidence type="ECO:0000256" key="4">
    <source>
        <dbReference type="PROSITE-ProRule" id="PRU00433"/>
    </source>
</evidence>
<dbReference type="InterPro" id="IPR009056">
    <property type="entry name" value="Cyt_c-like_dom"/>
</dbReference>
<feature type="coiled-coil region" evidence="5">
    <location>
        <begin position="156"/>
        <end position="183"/>
    </location>
</feature>
<evidence type="ECO:0000256" key="3">
    <source>
        <dbReference type="ARBA" id="ARBA00023004"/>
    </source>
</evidence>
<dbReference type="EMBL" id="FOOH01000002">
    <property type="protein sequence ID" value="SFF63064.1"/>
    <property type="molecule type" value="Genomic_DNA"/>
</dbReference>
<keyword evidence="7" id="KW-0812">Transmembrane</keyword>
<dbReference type="Pfam" id="PF14715">
    <property type="entry name" value="FixP_N"/>
    <property type="match status" value="1"/>
</dbReference>
<dbReference type="RefSeq" id="WP_093302620.1">
    <property type="nucleotide sequence ID" value="NZ_FOOH01000002.1"/>
</dbReference>
<evidence type="ECO:0000313" key="9">
    <source>
        <dbReference type="EMBL" id="SFF63064.1"/>
    </source>
</evidence>
<keyword evidence="3 4" id="KW-0408">Iron</keyword>
<dbReference type="InterPro" id="IPR050597">
    <property type="entry name" value="Cytochrome_c_Oxidase_Subunit"/>
</dbReference>
<dbReference type="InterPro" id="IPR036909">
    <property type="entry name" value="Cyt_c-like_dom_sf"/>
</dbReference>
<keyword evidence="7" id="KW-1133">Transmembrane helix</keyword>
<sequence length="293" mass="32604">MKTIGYLRILGFLILALVLIELTVETESGWAIEEYPIIWWVLGVVLVIAVAIEISIAALENMVFKSLNSEAQQHYTRLKIENSDKQFIGLKKFYKKMLNQKPLEKEEEILLDHNYDGIKELDNDLPAWWLYGFYVSIVFAFVYMAYYHIFDGENQTEEYLAAVAEAEEEIEAYKAANPDLIDASSVELLTDAADLEAGETIYMASCMACHRADGGGAIGPNLTDDHWILGGGISNVFQTVSEGGRDGKGMVAWKSELNAQEIAQVSSYVLSLQGTNPPDAKAPEGDIWEADSE</sequence>
<evidence type="ECO:0000256" key="1">
    <source>
        <dbReference type="ARBA" id="ARBA00022617"/>
    </source>
</evidence>
<keyword evidence="7" id="KW-0472">Membrane</keyword>
<dbReference type="GO" id="GO:0020037">
    <property type="term" value="F:heme binding"/>
    <property type="evidence" value="ECO:0007669"/>
    <property type="project" value="InterPro"/>
</dbReference>
<dbReference type="Proteomes" id="UP000199116">
    <property type="component" value="Unassembled WGS sequence"/>
</dbReference>
<evidence type="ECO:0000256" key="5">
    <source>
        <dbReference type="SAM" id="Coils"/>
    </source>
</evidence>
<keyword evidence="10" id="KW-1185">Reference proteome</keyword>
<dbReference type="PROSITE" id="PS51007">
    <property type="entry name" value="CYTC"/>
    <property type="match status" value="1"/>
</dbReference>
<evidence type="ECO:0000256" key="2">
    <source>
        <dbReference type="ARBA" id="ARBA00022723"/>
    </source>
</evidence>
<dbReference type="PANTHER" id="PTHR33751:SF1">
    <property type="entry name" value="CBB3-TYPE CYTOCHROME C OXIDASE SUBUNIT FIXP"/>
    <property type="match status" value="1"/>
</dbReference>
<keyword evidence="2 4" id="KW-0479">Metal-binding</keyword>
<dbReference type="GO" id="GO:0046872">
    <property type="term" value="F:metal ion binding"/>
    <property type="evidence" value="ECO:0007669"/>
    <property type="project" value="UniProtKB-KW"/>
</dbReference>
<evidence type="ECO:0000256" key="6">
    <source>
        <dbReference type="SAM" id="MobiDB-lite"/>
    </source>
</evidence>
<dbReference type="Gene3D" id="6.10.280.130">
    <property type="match status" value="1"/>
</dbReference>
<dbReference type="Pfam" id="PF13442">
    <property type="entry name" value="Cytochrome_CBB3"/>
    <property type="match status" value="1"/>
</dbReference>
<dbReference type="GO" id="GO:0009055">
    <property type="term" value="F:electron transfer activity"/>
    <property type="evidence" value="ECO:0007669"/>
    <property type="project" value="InterPro"/>
</dbReference>
<dbReference type="PANTHER" id="PTHR33751">
    <property type="entry name" value="CBB3-TYPE CYTOCHROME C OXIDASE SUBUNIT FIXP"/>
    <property type="match status" value="1"/>
</dbReference>
<evidence type="ECO:0000256" key="7">
    <source>
        <dbReference type="SAM" id="Phobius"/>
    </source>
</evidence>
<evidence type="ECO:0000313" key="10">
    <source>
        <dbReference type="Proteomes" id="UP000199116"/>
    </source>
</evidence>
<proteinExistence type="predicted"/>
<dbReference type="SUPFAM" id="SSF46626">
    <property type="entry name" value="Cytochrome c"/>
    <property type="match status" value="1"/>
</dbReference>
<feature type="transmembrane region" description="Helical" evidence="7">
    <location>
        <begin position="128"/>
        <end position="149"/>
    </location>
</feature>
<feature type="region of interest" description="Disordered" evidence="6">
    <location>
        <begin position="274"/>
        <end position="293"/>
    </location>
</feature>
<keyword evidence="1 4" id="KW-0349">Heme</keyword>
<dbReference type="Gene3D" id="1.10.760.10">
    <property type="entry name" value="Cytochrome c-like domain"/>
    <property type="match status" value="1"/>
</dbReference>
<evidence type="ECO:0000259" key="8">
    <source>
        <dbReference type="PROSITE" id="PS51007"/>
    </source>
</evidence>
<name>A0A1I2K828_9FLAO</name>
<feature type="domain" description="Cytochrome c" evidence="8">
    <location>
        <begin position="193"/>
        <end position="273"/>
    </location>
</feature>
<keyword evidence="5" id="KW-0175">Coiled coil</keyword>
<accession>A0A1I2K828</accession>